<gene>
    <name evidence="2" type="ordered locus">DGo_PA0012</name>
</gene>
<dbReference type="PATRIC" id="fig|745776.4.peg.3049"/>
<organism evidence="2 3">
    <name type="scientific">Deinococcus gobiensis (strain DSM 21396 / JCM 16679 / CGMCC 1.7299 / I-0)</name>
    <dbReference type="NCBI Taxonomy" id="745776"/>
    <lineage>
        <taxon>Bacteria</taxon>
        <taxon>Thermotogati</taxon>
        <taxon>Deinococcota</taxon>
        <taxon>Deinococci</taxon>
        <taxon>Deinococcales</taxon>
        <taxon>Deinococcaceae</taxon>
        <taxon>Deinococcus</taxon>
    </lineage>
</organism>
<keyword evidence="1" id="KW-0812">Transmembrane</keyword>
<keyword evidence="2" id="KW-0614">Plasmid</keyword>
<keyword evidence="3" id="KW-1185">Reference proteome</keyword>
<name>H8H0M9_DEIGI</name>
<keyword evidence="1" id="KW-0472">Membrane</keyword>
<sequence>MEYFLPVLTGWGALNAALLLVAGLAAFLRRHQPVSVNE</sequence>
<dbReference type="EMBL" id="CP002192">
    <property type="protein sequence ID" value="AFD26898.1"/>
    <property type="molecule type" value="Genomic_DNA"/>
</dbReference>
<protein>
    <submittedName>
        <fullName evidence="2">Uncharacterized protein</fullName>
    </submittedName>
</protein>
<evidence type="ECO:0000313" key="3">
    <source>
        <dbReference type="Proteomes" id="UP000007575"/>
    </source>
</evidence>
<reference evidence="2 3" key="1">
    <citation type="journal article" date="2012" name="PLoS ONE">
        <title>Genome sequence and transcriptome analysis of the radioresistant bacterium Deinococcus gobiensis: insights into the extreme environmental adaptations.</title>
        <authorList>
            <person name="Yuan M."/>
            <person name="Chen M."/>
            <person name="Zhang W."/>
            <person name="Lu W."/>
            <person name="Wang J."/>
            <person name="Yang M."/>
            <person name="Zhao P."/>
            <person name="Tang R."/>
            <person name="Li X."/>
            <person name="Hao Y."/>
            <person name="Zhou Z."/>
            <person name="Zhan Y."/>
            <person name="Yu H."/>
            <person name="Teng C."/>
            <person name="Yan Y."/>
            <person name="Ping S."/>
            <person name="Wang Y."/>
            <person name="Lin M."/>
        </authorList>
    </citation>
    <scope>NUCLEOTIDE SEQUENCE [LARGE SCALE GENOMIC DNA]</scope>
    <source>
        <strain evidence="3">DSM 21396 / JCM 16679 / CGMCC 1.7299 / I-0</strain>
        <plasmid evidence="2">P1</plasmid>
    </source>
</reference>
<proteinExistence type="predicted"/>
<dbReference type="KEGG" id="dgo:DGo_PA0012"/>
<keyword evidence="1" id="KW-1133">Transmembrane helix</keyword>
<geneLocation type="plasmid" evidence="2 3">
    <name>P1</name>
</geneLocation>
<feature type="transmembrane region" description="Helical" evidence="1">
    <location>
        <begin position="6"/>
        <end position="28"/>
    </location>
</feature>
<dbReference type="HOGENOM" id="CLU_3327131_0_0_0"/>
<evidence type="ECO:0000256" key="1">
    <source>
        <dbReference type="SAM" id="Phobius"/>
    </source>
</evidence>
<accession>H8H0M9</accession>
<dbReference type="Proteomes" id="UP000007575">
    <property type="component" value="Plasmid P1"/>
</dbReference>
<evidence type="ECO:0000313" key="2">
    <source>
        <dbReference type="EMBL" id="AFD26898.1"/>
    </source>
</evidence>
<dbReference type="AlphaFoldDB" id="H8H0M9"/>